<organism evidence="3 4">
    <name type="scientific">Capillibacterium thermochitinicola</name>
    <dbReference type="NCBI Taxonomy" id="2699427"/>
    <lineage>
        <taxon>Bacteria</taxon>
        <taxon>Bacillati</taxon>
        <taxon>Bacillota</taxon>
        <taxon>Capillibacterium</taxon>
    </lineage>
</organism>
<dbReference type="Proteomes" id="UP000657177">
    <property type="component" value="Unassembled WGS sequence"/>
</dbReference>
<dbReference type="SUPFAM" id="SSF63848">
    <property type="entry name" value="Cell-division inhibitor MinC, C-terminal domain"/>
    <property type="match status" value="1"/>
</dbReference>
<reference evidence="3" key="1">
    <citation type="submission" date="2020-06" db="EMBL/GenBank/DDBJ databases">
        <title>Novel chitinolytic bacterium.</title>
        <authorList>
            <person name="Ungkulpasvich U."/>
            <person name="Kosugi A."/>
            <person name="Uke A."/>
        </authorList>
    </citation>
    <scope>NUCLEOTIDE SEQUENCE</scope>
    <source>
        <strain evidence="3">UUS1-1</strain>
    </source>
</reference>
<protein>
    <submittedName>
        <fullName evidence="3">DUF342 domain-containing protein</fullName>
    </submittedName>
</protein>
<dbReference type="AlphaFoldDB" id="A0A8J6I266"/>
<sequence length="457" mass="50587">MSLAHIKVDLSSDKMHAYLQLEIPPEGTAWPTYEDVIKKLNEEGVVFGLKEEVIHRVLEEKTGKVTLVAEGVYPINGEDASLKYYFETDRVRLLPKELEDGRVDHRELSLVQSVQKGQVLIEKTPATPGVPGTNVLGEEVKPVPGKDVNVVVGKNVAWDGNRLIATCDGEPTKIGNKVSVQVVHEIRSNVGYKTGNIDFIGSVHIRGDVESGFVVKAGGDVVITGNVEGGSIYAEGNITINGGIIGQDKSVIKCGGDLYARYIDHAQVDAEGVIKVRDAIMHSVVNSGQKVILGTKKGMIMGGVVRAADLIDVQFLGSKMGTQTEVEVGINPGFRRELNEIEKRLPNLEKELDMVEKALNILNRQPELPPNREEQKAKLIRTSFVLKAEKRKLESRREEILQMINERQLERGSIRVRQTIYPGVRVIIGKAVRVFKDNFNYAVLTYHEGEVSIQPYR</sequence>
<feature type="coiled-coil region" evidence="1">
    <location>
        <begin position="331"/>
        <end position="410"/>
    </location>
</feature>
<keyword evidence="1" id="KW-0175">Coiled coil</keyword>
<evidence type="ECO:0000313" key="4">
    <source>
        <dbReference type="Proteomes" id="UP000657177"/>
    </source>
</evidence>
<name>A0A8J6I266_9FIRM</name>
<dbReference type="GO" id="GO:0000902">
    <property type="term" value="P:cell morphogenesis"/>
    <property type="evidence" value="ECO:0007669"/>
    <property type="project" value="InterPro"/>
</dbReference>
<feature type="domain" description="Flagellar Assembly Protein A N-terminal region" evidence="2">
    <location>
        <begin position="6"/>
        <end position="174"/>
    </location>
</feature>
<comment type="caution">
    <text evidence="3">The sequence shown here is derived from an EMBL/GenBank/DDBJ whole genome shotgun (WGS) entry which is preliminary data.</text>
</comment>
<evidence type="ECO:0000256" key="1">
    <source>
        <dbReference type="SAM" id="Coils"/>
    </source>
</evidence>
<dbReference type="PANTHER" id="PTHR38032:SF1">
    <property type="entry name" value="RNA-BINDING PROTEIN KHPB N-TERMINAL DOMAIN-CONTAINING PROTEIN"/>
    <property type="match status" value="1"/>
</dbReference>
<keyword evidence="4" id="KW-1185">Reference proteome</keyword>
<dbReference type="InterPro" id="IPR046866">
    <property type="entry name" value="FapA_N"/>
</dbReference>
<gene>
    <name evidence="3" type="ORF">G5B42_10890</name>
</gene>
<dbReference type="PANTHER" id="PTHR38032">
    <property type="entry name" value="POLYMERASE-RELATED"/>
    <property type="match status" value="1"/>
</dbReference>
<accession>A0A8J6I266</accession>
<dbReference type="InterPro" id="IPR005646">
    <property type="entry name" value="FapA"/>
</dbReference>
<dbReference type="Pfam" id="PF20250">
    <property type="entry name" value="FapA_N"/>
    <property type="match status" value="1"/>
</dbReference>
<dbReference type="EMBL" id="JAAKDE010000044">
    <property type="protein sequence ID" value="MBA2134036.1"/>
    <property type="molecule type" value="Genomic_DNA"/>
</dbReference>
<dbReference type="RefSeq" id="WP_181340499.1">
    <property type="nucleotide sequence ID" value="NZ_JAAKDE010000044.1"/>
</dbReference>
<dbReference type="InterPro" id="IPR046865">
    <property type="entry name" value="FapA_b_solenoid"/>
</dbReference>
<dbReference type="Pfam" id="PF03961">
    <property type="entry name" value="FapA"/>
    <property type="match status" value="1"/>
</dbReference>
<evidence type="ECO:0000313" key="3">
    <source>
        <dbReference type="EMBL" id="MBA2134036.1"/>
    </source>
</evidence>
<evidence type="ECO:0000259" key="2">
    <source>
        <dbReference type="Pfam" id="PF20250"/>
    </source>
</evidence>
<dbReference type="InterPro" id="IPR036145">
    <property type="entry name" value="MinC_C_sf"/>
</dbReference>
<proteinExistence type="predicted"/>